<dbReference type="PANTHER" id="PTHR15628:SF1">
    <property type="entry name" value="RWD DOMAIN-CONTAINING PROTEIN 3"/>
    <property type="match status" value="1"/>
</dbReference>
<feature type="signal peptide" evidence="3">
    <location>
        <begin position="1"/>
        <end position="21"/>
    </location>
</feature>
<proteinExistence type="predicted"/>
<name>A0A835W0U2_9CHLO</name>
<organism evidence="4 5">
    <name type="scientific">Chlamydomonas schloesseri</name>
    <dbReference type="NCBI Taxonomy" id="2026947"/>
    <lineage>
        <taxon>Eukaryota</taxon>
        <taxon>Viridiplantae</taxon>
        <taxon>Chlorophyta</taxon>
        <taxon>core chlorophytes</taxon>
        <taxon>Chlorophyceae</taxon>
        <taxon>CS clade</taxon>
        <taxon>Chlamydomonadales</taxon>
        <taxon>Chlamydomonadaceae</taxon>
        <taxon>Chlamydomonas</taxon>
    </lineage>
</organism>
<evidence type="ECO:0000256" key="2">
    <source>
        <dbReference type="ARBA" id="ARBA00022490"/>
    </source>
</evidence>
<dbReference type="GO" id="GO:1902073">
    <property type="term" value="P:positive regulation of hypoxia-inducible factor-1alpha signaling pathway"/>
    <property type="evidence" value="ECO:0007669"/>
    <property type="project" value="InterPro"/>
</dbReference>
<dbReference type="EMBL" id="JAEHOD010000054">
    <property type="protein sequence ID" value="KAG2435070.1"/>
    <property type="molecule type" value="Genomic_DNA"/>
</dbReference>
<comment type="caution">
    <text evidence="4">The sequence shown here is derived from an EMBL/GenBank/DDBJ whole genome shotgun (WGS) entry which is preliminary data.</text>
</comment>
<evidence type="ECO:0000256" key="3">
    <source>
        <dbReference type="SAM" id="SignalP"/>
    </source>
</evidence>
<dbReference type="OrthoDB" id="167315at2759"/>
<accession>A0A835W0U2</accession>
<comment type="subcellular location">
    <subcellularLocation>
        <location evidence="1">Cytoplasm</location>
    </subcellularLocation>
</comment>
<keyword evidence="2" id="KW-0963">Cytoplasm</keyword>
<keyword evidence="3" id="KW-0732">Signal</keyword>
<keyword evidence="5" id="KW-1185">Reference proteome</keyword>
<feature type="chain" id="PRO_5032773403" description="RWD domain-containing protein 3" evidence="3">
    <location>
        <begin position="22"/>
        <end position="309"/>
    </location>
</feature>
<dbReference type="Proteomes" id="UP000613740">
    <property type="component" value="Unassembled WGS sequence"/>
</dbReference>
<evidence type="ECO:0008006" key="6">
    <source>
        <dbReference type="Google" id="ProtNLM"/>
    </source>
</evidence>
<dbReference type="GO" id="GO:0033235">
    <property type="term" value="P:positive regulation of protein sumoylation"/>
    <property type="evidence" value="ECO:0007669"/>
    <property type="project" value="InterPro"/>
</dbReference>
<dbReference type="InterPro" id="IPR038840">
    <property type="entry name" value="RWDD3"/>
</dbReference>
<gene>
    <name evidence="4" type="ORF">HYH02_012066</name>
</gene>
<evidence type="ECO:0000256" key="1">
    <source>
        <dbReference type="ARBA" id="ARBA00004496"/>
    </source>
</evidence>
<dbReference type="AlphaFoldDB" id="A0A835W0U2"/>
<protein>
    <recommendedName>
        <fullName evidence="6">RWD domain-containing protein 3</fullName>
    </recommendedName>
</protein>
<sequence>MADINRLAALLEVAALQAVYGAEDVVLQDADVQQLVDAASEGALEDEVAAAQLGSSSIDLTIRVTELTAGFTPAAPRQQLLQVSMRVRLPAAYPGDCGGTAGAAAASCSVGPAAVADAGGCGSGAVAAGGRAWSDSCTAALTELAAGAAQQGRACLHELVEAVQGALSDLRRRLWEQQPQQPTSGGGDALTGTWARDLGLTGRLVFGPSGLILELLEGEAAGLRHYLVRHRTEAVDVDSRGRKCKERMMDVIGQRPSTCRGADGSRRAFSDYREVQLSSLADVGQLLAAAGVADWLRPAAGLPPLPATR</sequence>
<evidence type="ECO:0000313" key="4">
    <source>
        <dbReference type="EMBL" id="KAG2435070.1"/>
    </source>
</evidence>
<reference evidence="4" key="1">
    <citation type="journal article" date="2020" name="bioRxiv">
        <title>Comparative genomics of Chlamydomonas.</title>
        <authorList>
            <person name="Craig R.J."/>
            <person name="Hasan A.R."/>
            <person name="Ness R.W."/>
            <person name="Keightley P.D."/>
        </authorList>
    </citation>
    <scope>NUCLEOTIDE SEQUENCE</scope>
    <source>
        <strain evidence="4">CCAP 11/173</strain>
    </source>
</reference>
<dbReference type="PANTHER" id="PTHR15628">
    <property type="entry name" value="RWD DOMAIN-CONTAINING PROTEIN 3"/>
    <property type="match status" value="1"/>
</dbReference>
<evidence type="ECO:0000313" key="5">
    <source>
        <dbReference type="Proteomes" id="UP000613740"/>
    </source>
</evidence>
<dbReference type="GO" id="GO:0005737">
    <property type="term" value="C:cytoplasm"/>
    <property type="evidence" value="ECO:0007669"/>
    <property type="project" value="UniProtKB-SubCell"/>
</dbReference>